<organism evidence="1 2">
    <name type="scientific">Meloidogyne enterolobii</name>
    <name type="common">Root-knot nematode worm</name>
    <name type="synonym">Meloidogyne mayaguensis</name>
    <dbReference type="NCBI Taxonomy" id="390850"/>
    <lineage>
        <taxon>Eukaryota</taxon>
        <taxon>Metazoa</taxon>
        <taxon>Ecdysozoa</taxon>
        <taxon>Nematoda</taxon>
        <taxon>Chromadorea</taxon>
        <taxon>Rhabditida</taxon>
        <taxon>Tylenchina</taxon>
        <taxon>Tylenchomorpha</taxon>
        <taxon>Tylenchoidea</taxon>
        <taxon>Meloidogynidae</taxon>
        <taxon>Meloidogyninae</taxon>
        <taxon>Meloidogyne</taxon>
    </lineage>
</organism>
<comment type="caution">
    <text evidence="1">The sequence shown here is derived from an EMBL/GenBank/DDBJ whole genome shotgun (WGS) entry which is preliminary data.</text>
</comment>
<keyword evidence="2" id="KW-1185">Reference proteome</keyword>
<evidence type="ECO:0000313" key="2">
    <source>
        <dbReference type="Proteomes" id="UP001497535"/>
    </source>
</evidence>
<reference evidence="1" key="1">
    <citation type="submission" date="2023-11" db="EMBL/GenBank/DDBJ databases">
        <authorList>
            <person name="Poullet M."/>
        </authorList>
    </citation>
    <scope>NUCLEOTIDE SEQUENCE</scope>
    <source>
        <strain evidence="1">E1834</strain>
    </source>
</reference>
<accession>A0ACB1AVV5</accession>
<evidence type="ECO:0000313" key="1">
    <source>
        <dbReference type="EMBL" id="CAK5101987.1"/>
    </source>
</evidence>
<sequence>MGGGGRRGPKARSDSKWKDESNRREDEGRRPEVTLSGRMRRVQSKGRRGPKARSDSKLKGESNQRGYEGRRPEVTLIERMSPIKGDTRAEGPK</sequence>
<dbReference type="Proteomes" id="UP001497535">
    <property type="component" value="Unassembled WGS sequence"/>
</dbReference>
<protein>
    <submittedName>
        <fullName evidence="1">Uncharacterized protein</fullName>
    </submittedName>
</protein>
<dbReference type="EMBL" id="CAVMJV010000111">
    <property type="protein sequence ID" value="CAK5101987.1"/>
    <property type="molecule type" value="Genomic_DNA"/>
</dbReference>
<proteinExistence type="predicted"/>
<gene>
    <name evidence="1" type="ORF">MENTE1834_LOCUS42419</name>
</gene>
<name>A0ACB1AVV5_MELEN</name>